<accession>A0A0G0PLR3</accession>
<evidence type="ECO:0000259" key="1">
    <source>
        <dbReference type="Pfam" id="PF01978"/>
    </source>
</evidence>
<dbReference type="InterPro" id="IPR011991">
    <property type="entry name" value="ArsR-like_HTH"/>
</dbReference>
<organism evidence="2 3">
    <name type="scientific">Berkelbacteria bacterium GW2011_GWA2_38_9</name>
    <dbReference type="NCBI Taxonomy" id="1618334"/>
    <lineage>
        <taxon>Bacteria</taxon>
        <taxon>Candidatus Berkelbacteria</taxon>
    </lineage>
</organism>
<protein>
    <submittedName>
        <fullName evidence="2">Transcriptional regulator, TrmB</fullName>
    </submittedName>
</protein>
<dbReference type="AlphaFoldDB" id="A0A0G0PLR3"/>
<feature type="domain" description="Transcription regulator TrmB N-terminal" evidence="1">
    <location>
        <begin position="15"/>
        <end position="80"/>
    </location>
</feature>
<proteinExistence type="predicted"/>
<dbReference type="EMBL" id="LBVO01000010">
    <property type="protein sequence ID" value="KKQ90251.1"/>
    <property type="molecule type" value="Genomic_DNA"/>
</dbReference>
<dbReference type="Pfam" id="PF01978">
    <property type="entry name" value="TrmB"/>
    <property type="match status" value="1"/>
</dbReference>
<gene>
    <name evidence="2" type="ORF">UT11_C0010G0013</name>
</gene>
<dbReference type="PANTHER" id="PTHR34293">
    <property type="entry name" value="HTH-TYPE TRANSCRIPTIONAL REGULATOR TRMBL2"/>
    <property type="match status" value="1"/>
</dbReference>
<dbReference type="SUPFAM" id="SSF46785">
    <property type="entry name" value="Winged helix' DNA-binding domain"/>
    <property type="match status" value="1"/>
</dbReference>
<sequence length="262" mass="30266">MILEHNKKIYQTLLTLGLTDKQALIYLAALVSGGGTVTDLAKEAQIERTGIYNYLEDLIHRGLLRESTKGKRTIYLASDPTKLKELLREKEQALEESLAKMQSMFSQNTGQSLVSYYQGKEGIINLYLEMEKIEEQMTADECIYIFATTHGGFEFFPDFLTKLFERRAKMVVPTKSIHPISEKPSKKELVSEEPGTKTKNAWHIRDKKYIPDKYIKEQIGTIVIARDFVSMVDYKNAFGSITENKNLANTWRMFFQFIWEHL</sequence>
<evidence type="ECO:0000313" key="3">
    <source>
        <dbReference type="Proteomes" id="UP000033934"/>
    </source>
</evidence>
<dbReference type="InterPro" id="IPR051797">
    <property type="entry name" value="TrmB-like"/>
</dbReference>
<reference evidence="2 3" key="1">
    <citation type="journal article" date="2015" name="Nature">
        <title>rRNA introns, odd ribosomes, and small enigmatic genomes across a large radiation of phyla.</title>
        <authorList>
            <person name="Brown C.T."/>
            <person name="Hug L.A."/>
            <person name="Thomas B.C."/>
            <person name="Sharon I."/>
            <person name="Castelle C.J."/>
            <person name="Singh A."/>
            <person name="Wilkins M.J."/>
            <person name="Williams K.H."/>
            <person name="Banfield J.F."/>
        </authorList>
    </citation>
    <scope>NUCLEOTIDE SEQUENCE [LARGE SCALE GENOMIC DNA]</scope>
</reference>
<dbReference type="InterPro" id="IPR002831">
    <property type="entry name" value="Tscrpt_reg_TrmB_N"/>
</dbReference>
<evidence type="ECO:0000313" key="2">
    <source>
        <dbReference type="EMBL" id="KKQ90251.1"/>
    </source>
</evidence>
<dbReference type="Gene3D" id="1.10.10.10">
    <property type="entry name" value="Winged helix-like DNA-binding domain superfamily/Winged helix DNA-binding domain"/>
    <property type="match status" value="1"/>
</dbReference>
<dbReference type="PANTHER" id="PTHR34293:SF1">
    <property type="entry name" value="HTH-TYPE TRANSCRIPTIONAL REGULATOR TRMBL2"/>
    <property type="match status" value="1"/>
</dbReference>
<dbReference type="Proteomes" id="UP000033934">
    <property type="component" value="Unassembled WGS sequence"/>
</dbReference>
<dbReference type="InterPro" id="IPR036390">
    <property type="entry name" value="WH_DNA-bd_sf"/>
</dbReference>
<comment type="caution">
    <text evidence="2">The sequence shown here is derived from an EMBL/GenBank/DDBJ whole genome shotgun (WGS) entry which is preliminary data.</text>
</comment>
<dbReference type="CDD" id="cd00090">
    <property type="entry name" value="HTH_ARSR"/>
    <property type="match status" value="1"/>
</dbReference>
<dbReference type="InterPro" id="IPR036388">
    <property type="entry name" value="WH-like_DNA-bd_sf"/>
</dbReference>
<name>A0A0G0PLR3_9BACT</name>